<name>A0AA97FET7_9MICO</name>
<reference evidence="1 2" key="1">
    <citation type="submission" date="2023-02" db="EMBL/GenBank/DDBJ databases">
        <title>Microbacterium betulae sp. nov., isolated from birch wood.</title>
        <authorList>
            <person name="Pasciak M."/>
            <person name="Pawlik K.J."/>
            <person name="Martynowski D."/>
            <person name="Laczmanski L."/>
            <person name="Ciekot J."/>
            <person name="Szponar B."/>
            <person name="Wojcik-Fatla A."/>
            <person name="Mackiewicz B."/>
            <person name="Farian E."/>
            <person name="Cholewa G."/>
            <person name="Cholewa A."/>
            <person name="Dutkiewicz J."/>
        </authorList>
    </citation>
    <scope>NUCLEOTIDE SEQUENCE [LARGE SCALE GENOMIC DNA]</scope>
    <source>
        <strain evidence="1 2">AB</strain>
    </source>
</reference>
<proteinExistence type="predicted"/>
<evidence type="ECO:0000313" key="1">
    <source>
        <dbReference type="EMBL" id="WOF22316.1"/>
    </source>
</evidence>
<protein>
    <submittedName>
        <fullName evidence="1">Rv0909 family putative TA system antitoxin</fullName>
    </submittedName>
</protein>
<dbReference type="AlphaFoldDB" id="A0AA97FET7"/>
<dbReference type="KEGG" id="mbet:N8K70_13100"/>
<organism evidence="1 2">
    <name type="scientific">Microbacterium betulae</name>
    <dbReference type="NCBI Taxonomy" id="2981139"/>
    <lineage>
        <taxon>Bacteria</taxon>
        <taxon>Bacillati</taxon>
        <taxon>Actinomycetota</taxon>
        <taxon>Actinomycetes</taxon>
        <taxon>Micrococcales</taxon>
        <taxon>Microbacteriaceae</taxon>
        <taxon>Microbacterium</taxon>
    </lineage>
</organism>
<dbReference type="EMBL" id="CP118157">
    <property type="protein sequence ID" value="WOF22316.1"/>
    <property type="molecule type" value="Genomic_DNA"/>
</dbReference>
<gene>
    <name evidence="1" type="ORF">N8K70_13100</name>
</gene>
<evidence type="ECO:0000313" key="2">
    <source>
        <dbReference type="Proteomes" id="UP001305498"/>
    </source>
</evidence>
<keyword evidence="2" id="KW-1185">Reference proteome</keyword>
<dbReference type="RefSeq" id="WP_317138787.1">
    <property type="nucleotide sequence ID" value="NZ_CP118157.1"/>
</dbReference>
<accession>A0AA97FET7</accession>
<sequence length="72" mass="7706">MGLEDLVNKGKGLYAQNKDKVDDALKSDQAEDVSDRVLGGAADFAKKVLPDSVDGKVDEVRDKLDGSLGNDR</sequence>
<dbReference type="Proteomes" id="UP001305498">
    <property type="component" value="Chromosome"/>
</dbReference>